<sequence length="213" mass="22228">MLNLKYFLVVTIFAAANANVKRVSFPKAQIPGECGVATKVACSVPIHCAVDQSAGAGKDLLCKQTCTFCSSCRVDTGTGQAFKLSCSDVTTDCCSEEEVASNTYNLRHVACNKHDICIKPFDKRLLTTTTRKPVSKPSGRSGPVPRDITTAKPVPKANAAPAQKPGTPAQKPAALAQKSGGEAKAAPAVKPAPAVKTAPAVKPAQQPKANQKK</sequence>
<dbReference type="Proteomes" id="UP001626550">
    <property type="component" value="Unassembled WGS sequence"/>
</dbReference>
<evidence type="ECO:0000256" key="2">
    <source>
        <dbReference type="SAM" id="SignalP"/>
    </source>
</evidence>
<keyword evidence="2" id="KW-0732">Signal</keyword>
<dbReference type="AlphaFoldDB" id="A0ABD2PS70"/>
<organism evidence="3 4">
    <name type="scientific">Cichlidogyrus casuarinus</name>
    <dbReference type="NCBI Taxonomy" id="1844966"/>
    <lineage>
        <taxon>Eukaryota</taxon>
        <taxon>Metazoa</taxon>
        <taxon>Spiralia</taxon>
        <taxon>Lophotrochozoa</taxon>
        <taxon>Platyhelminthes</taxon>
        <taxon>Monogenea</taxon>
        <taxon>Monopisthocotylea</taxon>
        <taxon>Dactylogyridea</taxon>
        <taxon>Ancyrocephalidae</taxon>
        <taxon>Cichlidogyrus</taxon>
    </lineage>
</organism>
<feature type="compositionally biased region" description="Low complexity" evidence="1">
    <location>
        <begin position="183"/>
        <end position="213"/>
    </location>
</feature>
<accession>A0ABD2PS70</accession>
<gene>
    <name evidence="3" type="ORF">Ciccas_011109</name>
</gene>
<reference evidence="3 4" key="1">
    <citation type="submission" date="2024-11" db="EMBL/GenBank/DDBJ databases">
        <title>Adaptive evolution of stress response genes in parasites aligns with host niche diversity.</title>
        <authorList>
            <person name="Hahn C."/>
            <person name="Resl P."/>
        </authorList>
    </citation>
    <scope>NUCLEOTIDE SEQUENCE [LARGE SCALE GENOMIC DNA]</scope>
    <source>
        <strain evidence="3">EGGRZ-B1_66</strain>
        <tissue evidence="3">Body</tissue>
    </source>
</reference>
<name>A0ABD2PS70_9PLAT</name>
<feature type="signal peptide" evidence="2">
    <location>
        <begin position="1"/>
        <end position="18"/>
    </location>
</feature>
<dbReference type="EMBL" id="JBJKFK010003046">
    <property type="protein sequence ID" value="KAL3310328.1"/>
    <property type="molecule type" value="Genomic_DNA"/>
</dbReference>
<protein>
    <submittedName>
        <fullName evidence="3">Uncharacterized protein</fullName>
    </submittedName>
</protein>
<feature type="region of interest" description="Disordered" evidence="1">
    <location>
        <begin position="128"/>
        <end position="213"/>
    </location>
</feature>
<comment type="caution">
    <text evidence="3">The sequence shown here is derived from an EMBL/GenBank/DDBJ whole genome shotgun (WGS) entry which is preliminary data.</text>
</comment>
<evidence type="ECO:0000256" key="1">
    <source>
        <dbReference type="SAM" id="MobiDB-lite"/>
    </source>
</evidence>
<proteinExistence type="predicted"/>
<feature type="chain" id="PRO_5044840238" evidence="2">
    <location>
        <begin position="19"/>
        <end position="213"/>
    </location>
</feature>
<keyword evidence="4" id="KW-1185">Reference proteome</keyword>
<evidence type="ECO:0000313" key="4">
    <source>
        <dbReference type="Proteomes" id="UP001626550"/>
    </source>
</evidence>
<feature type="compositionally biased region" description="Low complexity" evidence="1">
    <location>
        <begin position="151"/>
        <end position="165"/>
    </location>
</feature>
<evidence type="ECO:0000313" key="3">
    <source>
        <dbReference type="EMBL" id="KAL3310328.1"/>
    </source>
</evidence>